<dbReference type="PANTHER" id="PTHR43390">
    <property type="entry name" value="SIGNAL PEPTIDASE I"/>
    <property type="match status" value="1"/>
</dbReference>
<dbReference type="EMBL" id="JAEDXU010000004">
    <property type="protein sequence ID" value="MBP1046521.1"/>
    <property type="molecule type" value="Genomic_DNA"/>
</dbReference>
<keyword evidence="5 7" id="KW-0645">Protease</keyword>
<dbReference type="InterPro" id="IPR019756">
    <property type="entry name" value="Pept_S26A_signal_pept_1_Ser-AS"/>
</dbReference>
<evidence type="ECO:0000256" key="3">
    <source>
        <dbReference type="ARBA" id="ARBA00009370"/>
    </source>
</evidence>
<dbReference type="CDD" id="cd06530">
    <property type="entry name" value="S26_SPase_I"/>
    <property type="match status" value="1"/>
</dbReference>
<feature type="region of interest" description="Disordered" evidence="9">
    <location>
        <begin position="1"/>
        <end position="37"/>
    </location>
</feature>
<keyword evidence="12" id="KW-1185">Reference proteome</keyword>
<dbReference type="GO" id="GO:0009003">
    <property type="term" value="F:signal peptidase activity"/>
    <property type="evidence" value="ECO:0007669"/>
    <property type="project" value="UniProtKB-EC"/>
</dbReference>
<dbReference type="NCBIfam" id="TIGR02227">
    <property type="entry name" value="sigpep_I_bact"/>
    <property type="match status" value="1"/>
</dbReference>
<gene>
    <name evidence="11" type="primary">lepB</name>
    <name evidence="11" type="ORF">I6N96_09505</name>
</gene>
<evidence type="ECO:0000256" key="2">
    <source>
        <dbReference type="ARBA" id="ARBA00004401"/>
    </source>
</evidence>
<evidence type="ECO:0000256" key="4">
    <source>
        <dbReference type="ARBA" id="ARBA00013208"/>
    </source>
</evidence>
<accession>A0ABS4CIY5</accession>
<name>A0ABS4CIY5_9ENTE</name>
<evidence type="ECO:0000259" key="10">
    <source>
        <dbReference type="Pfam" id="PF10502"/>
    </source>
</evidence>
<proteinExistence type="inferred from homology"/>
<comment type="caution">
    <text evidence="11">The sequence shown here is derived from an EMBL/GenBank/DDBJ whole genome shotgun (WGS) entry which is preliminary data.</text>
</comment>
<evidence type="ECO:0000256" key="7">
    <source>
        <dbReference type="RuleBase" id="RU003993"/>
    </source>
</evidence>
<evidence type="ECO:0000313" key="11">
    <source>
        <dbReference type="EMBL" id="MBP1046521.1"/>
    </source>
</evidence>
<organism evidence="11 12">
    <name type="scientific">Enterococcus larvae</name>
    <dbReference type="NCBI Taxonomy" id="2794352"/>
    <lineage>
        <taxon>Bacteria</taxon>
        <taxon>Bacillati</taxon>
        <taxon>Bacillota</taxon>
        <taxon>Bacilli</taxon>
        <taxon>Lactobacillales</taxon>
        <taxon>Enterococcaceae</taxon>
        <taxon>Enterococcus</taxon>
    </lineage>
</organism>
<comment type="catalytic activity">
    <reaction evidence="1 7">
        <text>Cleavage of hydrophobic, N-terminal signal or leader sequences from secreted and periplasmic proteins.</text>
        <dbReference type="EC" id="3.4.21.89"/>
    </reaction>
</comment>
<evidence type="ECO:0000256" key="9">
    <source>
        <dbReference type="SAM" id="MobiDB-lite"/>
    </source>
</evidence>
<dbReference type="PROSITE" id="PS00760">
    <property type="entry name" value="SPASE_I_2"/>
    <property type="match status" value="1"/>
</dbReference>
<sequence length="240" mass="27520">MVRKKKTIKEKATRSKGKQGKKQAFKKKRRKSLQKTGKRKRVTLKQRVLSLKKRRTWEKLLYSFLQKEMIGLVLLLLVLVFFFRSCAPHQIDGQSMAPTFQSGDRIIIAKNRRIQRYTIVTFEPAGIPGESYVKRVIGLPGDQISVEGTALFLLPKESSSEAKEQFSEGLPDGTIKVTLSEEVAQTLALHDEIPDNQYFVLGDNRLHSDDSRVFGLVDEKQIEGVVMYRYYPFSKIGFLH</sequence>
<evidence type="ECO:0000256" key="6">
    <source>
        <dbReference type="ARBA" id="ARBA00022801"/>
    </source>
</evidence>
<dbReference type="Pfam" id="PF10502">
    <property type="entry name" value="Peptidase_S26"/>
    <property type="match status" value="1"/>
</dbReference>
<keyword evidence="6 7" id="KW-0378">Hydrolase</keyword>
<comment type="subcellular location">
    <subcellularLocation>
        <location evidence="2">Cell membrane</location>
        <topology evidence="2">Single-pass type II membrane protein</topology>
    </subcellularLocation>
    <subcellularLocation>
        <location evidence="8">Membrane</location>
        <topology evidence="8">Single-pass type II membrane protein</topology>
    </subcellularLocation>
</comment>
<dbReference type="InterPro" id="IPR019533">
    <property type="entry name" value="Peptidase_S26"/>
</dbReference>
<dbReference type="InterPro" id="IPR000223">
    <property type="entry name" value="Pept_S26A_signal_pept_1"/>
</dbReference>
<protein>
    <recommendedName>
        <fullName evidence="4 7">Signal peptidase I</fullName>
        <ecNumber evidence="4 7">3.4.21.89</ecNumber>
    </recommendedName>
</protein>
<dbReference type="InterPro" id="IPR019757">
    <property type="entry name" value="Pept_S26A_signal_pept_1_Lys-AS"/>
</dbReference>
<evidence type="ECO:0000256" key="1">
    <source>
        <dbReference type="ARBA" id="ARBA00000677"/>
    </source>
</evidence>
<dbReference type="Proteomes" id="UP000673375">
    <property type="component" value="Unassembled WGS sequence"/>
</dbReference>
<dbReference type="PROSITE" id="PS00761">
    <property type="entry name" value="SPASE_I_3"/>
    <property type="match status" value="1"/>
</dbReference>
<dbReference type="Gene3D" id="2.10.109.10">
    <property type="entry name" value="Umud Fragment, subunit A"/>
    <property type="match status" value="1"/>
</dbReference>
<dbReference type="PROSITE" id="PS00501">
    <property type="entry name" value="SPASE_I_1"/>
    <property type="match status" value="1"/>
</dbReference>
<comment type="similarity">
    <text evidence="3 8">Belongs to the peptidase S26 family.</text>
</comment>
<dbReference type="InterPro" id="IPR036286">
    <property type="entry name" value="LexA/Signal_pep-like_sf"/>
</dbReference>
<dbReference type="SUPFAM" id="SSF51306">
    <property type="entry name" value="LexA/Signal peptidase"/>
    <property type="match status" value="1"/>
</dbReference>
<evidence type="ECO:0000313" key="12">
    <source>
        <dbReference type="Proteomes" id="UP000673375"/>
    </source>
</evidence>
<dbReference type="PANTHER" id="PTHR43390:SF1">
    <property type="entry name" value="CHLOROPLAST PROCESSING PEPTIDASE"/>
    <property type="match status" value="1"/>
</dbReference>
<evidence type="ECO:0000256" key="5">
    <source>
        <dbReference type="ARBA" id="ARBA00022670"/>
    </source>
</evidence>
<dbReference type="RefSeq" id="WP_209557339.1">
    <property type="nucleotide sequence ID" value="NZ_JAEDXU010000004.1"/>
</dbReference>
<dbReference type="InterPro" id="IPR019758">
    <property type="entry name" value="Pept_S26A_signal_pept_1_CS"/>
</dbReference>
<feature type="domain" description="Peptidase S26" evidence="10">
    <location>
        <begin position="72"/>
        <end position="231"/>
    </location>
</feature>
<dbReference type="EC" id="3.4.21.89" evidence="4 7"/>
<reference evidence="11 12" key="1">
    <citation type="submission" date="2020-12" db="EMBL/GenBank/DDBJ databases">
        <title>Vagococcus allomyrinae sp. nov. and Enterococcus lavae sp. nov., isolated from the larvae of Allomyrina dichotoma.</title>
        <authorList>
            <person name="Lee S.D."/>
        </authorList>
    </citation>
    <scope>NUCLEOTIDE SEQUENCE [LARGE SCALE GENOMIC DNA]</scope>
    <source>
        <strain evidence="11 12">BWM-S5</strain>
    </source>
</reference>
<evidence type="ECO:0000256" key="8">
    <source>
        <dbReference type="RuleBase" id="RU362042"/>
    </source>
</evidence>
<dbReference type="PRINTS" id="PR00727">
    <property type="entry name" value="LEADERPTASE"/>
</dbReference>